<evidence type="ECO:0008006" key="3">
    <source>
        <dbReference type="Google" id="ProtNLM"/>
    </source>
</evidence>
<evidence type="ECO:0000313" key="2">
    <source>
        <dbReference type="Proteomes" id="UP000244066"/>
    </source>
</evidence>
<name>A0A2R7Y0S4_9ARCH</name>
<reference evidence="1 2" key="1">
    <citation type="submission" date="2017-04" db="EMBL/GenBank/DDBJ databases">
        <title>Draft Aigarchaeota genome from a New Zealand hot spring.</title>
        <authorList>
            <person name="Reysenbach A.-L."/>
            <person name="Donaho J.A."/>
            <person name="Gerhart J."/>
            <person name="Kelley J.F."/>
            <person name="Kouba K."/>
            <person name="Podar M."/>
            <person name="Stott M."/>
        </authorList>
    </citation>
    <scope>NUCLEOTIDE SEQUENCE [LARGE SCALE GENOMIC DNA]</scope>
    <source>
        <strain evidence="1">NZ13_MG1</strain>
    </source>
</reference>
<dbReference type="Pfam" id="PF06626">
    <property type="entry name" value="DUF1152"/>
    <property type="match status" value="1"/>
</dbReference>
<dbReference type="Proteomes" id="UP000244066">
    <property type="component" value="Unassembled WGS sequence"/>
</dbReference>
<organism evidence="1 2">
    <name type="scientific">Candidatus Terraquivivens tikiterensis</name>
    <dbReference type="NCBI Taxonomy" id="1980982"/>
    <lineage>
        <taxon>Archaea</taxon>
        <taxon>Nitrososphaerota</taxon>
        <taxon>Candidatus Wolframiiraptoraceae</taxon>
        <taxon>Candidatus Terraquivivens</taxon>
    </lineage>
</organism>
<dbReference type="InterPro" id="IPR010581">
    <property type="entry name" value="DUF1152"/>
</dbReference>
<comment type="caution">
    <text evidence="1">The sequence shown here is derived from an EMBL/GenBank/DDBJ whole genome shotgun (WGS) entry which is preliminary data.</text>
</comment>
<protein>
    <recommendedName>
        <fullName evidence="3">DUF1152 domain-containing protein</fullName>
    </recommendedName>
</protein>
<proteinExistence type="predicted"/>
<dbReference type="AlphaFoldDB" id="A0A2R7Y0S4"/>
<evidence type="ECO:0000313" key="1">
    <source>
        <dbReference type="EMBL" id="PUA31088.1"/>
    </source>
</evidence>
<dbReference type="EMBL" id="NDWU01000027">
    <property type="protein sequence ID" value="PUA31088.1"/>
    <property type="molecule type" value="Genomic_DNA"/>
</dbReference>
<sequence length="330" mass="34845">MNWSSFDTMRTRRAAVIGIGGGGDVLGTIPTRNSLVRSGFSTLIGSVVWERFVVDPRPGPRSLDELENVEEVLAETVCLAGDRTKIKGGVVPQACRLSAKLGEKVLLMDLTKGARGLANGIRAMAERLGIGLIVGIDVGGDVLATGKEEGLKSPLCDSLTLAALVGSGVRCIVGILGLGCDGELKPHELESRLSEMASMGALLGAVGMTQDDVKLMEVLSLDLDTEASKLAIMAAKGLTGSVPIREGTRTAYVSIFSSITFFLDARTLYQSSELAKAVANSGSIEEANEAMHALGIETELDFERDVERLGVTSYREYVLRTGKGNPAVSE</sequence>
<gene>
    <name evidence="1" type="ORF">B9J98_07830</name>
</gene>
<accession>A0A2R7Y0S4</accession>